<sequence length="303" mass="33248">MSLKHVVIGGGTGFVGKRLAKYLLADGYEVTTISRMPAIKAMTWHDLEKDGLPEGTSAVVNLAGQNVLDPTRRWTPGFKQNVWNSRINTTAACARAIERATVKPRVFVSISGVSHYAAGPKPNTEESAPVEHDFMSKLCVEWERAANLGDNSTCRLVRVRSGVVIGREGGMIASLILPFWFGAGGPIGDGSHDLPWIHVDDLCGMIKFAIEKPEVKGVLNGVAPQLITNKDFTKAFASALFRPAFFPLPEFVLNIIFDKERAVLLTQGAKVLPKRVQELGYQYRYPDIQSACKDVARLFPPKQ</sequence>
<dbReference type="Pfam" id="PF08338">
    <property type="entry name" value="DUF1731"/>
    <property type="match status" value="1"/>
</dbReference>
<accession>A0A1Q3FH41</accession>
<evidence type="ECO:0000313" key="3">
    <source>
        <dbReference type="EMBL" id="JAV26890.1"/>
    </source>
</evidence>
<organism evidence="3">
    <name type="scientific">Culex tarsalis</name>
    <name type="common">Encephalitis mosquito</name>
    <dbReference type="NCBI Taxonomy" id="7177"/>
    <lineage>
        <taxon>Eukaryota</taxon>
        <taxon>Metazoa</taxon>
        <taxon>Ecdysozoa</taxon>
        <taxon>Arthropoda</taxon>
        <taxon>Hexapoda</taxon>
        <taxon>Insecta</taxon>
        <taxon>Pterygota</taxon>
        <taxon>Neoptera</taxon>
        <taxon>Endopterygota</taxon>
        <taxon>Diptera</taxon>
        <taxon>Nematocera</taxon>
        <taxon>Culicoidea</taxon>
        <taxon>Culicidae</taxon>
        <taxon>Culicinae</taxon>
        <taxon>Culicini</taxon>
        <taxon>Culex</taxon>
        <taxon>Culex</taxon>
    </lineage>
</organism>
<protein>
    <submittedName>
        <fullName evidence="3">Putative nucleoside-diphosphate sugar epimerase</fullName>
    </submittedName>
</protein>
<reference evidence="3" key="1">
    <citation type="submission" date="2017-01" db="EMBL/GenBank/DDBJ databases">
        <title>A deep insight into the sialotranscriptome of adult male and female Cluex tarsalis mosquitoes.</title>
        <authorList>
            <person name="Ribeiro J.M."/>
            <person name="Moreira F."/>
            <person name="Bernard K.A."/>
            <person name="Calvo E."/>
        </authorList>
    </citation>
    <scope>NUCLEOTIDE SEQUENCE</scope>
    <source>
        <strain evidence="3">Kern County</strain>
        <tissue evidence="3">Salivary glands</tissue>
    </source>
</reference>
<dbReference type="InterPro" id="IPR010099">
    <property type="entry name" value="SDR39U1"/>
</dbReference>
<dbReference type="InterPro" id="IPR036291">
    <property type="entry name" value="NAD(P)-bd_dom_sf"/>
</dbReference>
<dbReference type="AlphaFoldDB" id="A0A1Q3FH41"/>
<proteinExistence type="predicted"/>
<dbReference type="CDD" id="cd05242">
    <property type="entry name" value="SDR_a8"/>
    <property type="match status" value="1"/>
</dbReference>
<dbReference type="InterPro" id="IPR013549">
    <property type="entry name" value="DUF1731"/>
</dbReference>
<dbReference type="PANTHER" id="PTHR11092:SF0">
    <property type="entry name" value="EPIMERASE FAMILY PROTEIN SDR39U1"/>
    <property type="match status" value="1"/>
</dbReference>
<feature type="domain" description="NAD-dependent epimerase/dehydratase" evidence="1">
    <location>
        <begin position="6"/>
        <end position="215"/>
    </location>
</feature>
<dbReference type="PANTHER" id="PTHR11092">
    <property type="entry name" value="SUGAR NUCLEOTIDE EPIMERASE RELATED"/>
    <property type="match status" value="1"/>
</dbReference>
<name>A0A1Q3FH41_CULTA</name>
<dbReference type="Pfam" id="PF01370">
    <property type="entry name" value="Epimerase"/>
    <property type="match status" value="1"/>
</dbReference>
<feature type="domain" description="DUF1731" evidence="2">
    <location>
        <begin position="248"/>
        <end position="295"/>
    </location>
</feature>
<dbReference type="NCBIfam" id="TIGR01777">
    <property type="entry name" value="yfcH"/>
    <property type="match status" value="1"/>
</dbReference>
<dbReference type="EMBL" id="GFDL01008155">
    <property type="protein sequence ID" value="JAV26890.1"/>
    <property type="molecule type" value="Transcribed_RNA"/>
</dbReference>
<dbReference type="Gene3D" id="3.40.50.720">
    <property type="entry name" value="NAD(P)-binding Rossmann-like Domain"/>
    <property type="match status" value="1"/>
</dbReference>
<evidence type="ECO:0000259" key="2">
    <source>
        <dbReference type="Pfam" id="PF08338"/>
    </source>
</evidence>
<evidence type="ECO:0000259" key="1">
    <source>
        <dbReference type="Pfam" id="PF01370"/>
    </source>
</evidence>
<dbReference type="SUPFAM" id="SSF51735">
    <property type="entry name" value="NAD(P)-binding Rossmann-fold domains"/>
    <property type="match status" value="1"/>
</dbReference>
<dbReference type="InterPro" id="IPR001509">
    <property type="entry name" value="Epimerase_deHydtase"/>
</dbReference>